<dbReference type="Proteomes" id="UP000218554">
    <property type="component" value="Chromosome"/>
</dbReference>
<sequence length="228" mass="25025">MTQRFIDNWNAATVAPLSASGGGVIEDLAPPERLAEITDLLGRDEFYMELTLAAVGGGVETAWEIVRVFGDGTLQRGVNSQPLDWPTGTRIAARFTAAAATAAATSPRGVVRVEENLLVVDEQGITWRWEPDSDTCTLQMQAFSFLDRPQRAYDTDIELDCSWAPQVLNIDVAGAWAFLLPDGATAERPEQSPYIVTLPGETTYRLRLRGSPWAATIEIVDIGQYYYP</sequence>
<dbReference type="KEGG" id="pfuw:KF707C_44360"/>
<reference evidence="1 2" key="2">
    <citation type="journal article" date="2017" name="Int. J. Syst. Evol. Microbiol.">
        <title>Pseudomonas furukawaii sp. nov., a polychlorinated biphenyl-degrading bacterium isolated from biphenyl-contaminated soil in Japan.</title>
        <authorList>
            <person name="Kimura N."/>
            <person name="Watanabe T."/>
            <person name="Suenaga H."/>
            <person name="Fujihara H."/>
            <person name="Futagami T."/>
            <person name="Goto M."/>
            <person name="Hanada S."/>
            <person name="Hirose J."/>
        </authorList>
    </citation>
    <scope>NUCLEOTIDE SEQUENCE [LARGE SCALE GENOMIC DNA]</scope>
    <source>
        <strain evidence="2">DSM 10086 / NBRC 110670 / KF707</strain>
    </source>
</reference>
<evidence type="ECO:0000313" key="1">
    <source>
        <dbReference type="EMBL" id="BAU76124.1"/>
    </source>
</evidence>
<keyword evidence="2" id="KW-1185">Reference proteome</keyword>
<protein>
    <submittedName>
        <fullName evidence="1">Uncharacterized protein</fullName>
    </submittedName>
</protein>
<dbReference type="RefSeq" id="WP_004421273.1">
    <property type="nucleotide sequence ID" value="NZ_AJMR01000099.1"/>
</dbReference>
<evidence type="ECO:0000313" key="2">
    <source>
        <dbReference type="Proteomes" id="UP000218554"/>
    </source>
</evidence>
<reference evidence="2" key="1">
    <citation type="submission" date="2015-05" db="EMBL/GenBank/DDBJ databases">
        <title>Draft genome sequencing of a biphenyl-degrading bacterium, Pseudomonas balearica KF707 (=NBRC110670).</title>
        <authorList>
            <person name="Kimura N."/>
            <person name="Hirose J."/>
            <person name="Watanabe T."/>
            <person name="Suenaga H."/>
            <person name="Fujihara H."/>
            <person name="Noguchi M."/>
            <person name="Hashimoto M."/>
            <person name="Shimodaira J."/>
            <person name="Tsuchikane K."/>
            <person name="Hosoyama A."/>
            <person name="Yamazoe A."/>
            <person name="Fujita N."/>
            <person name="Furukawa K."/>
        </authorList>
    </citation>
    <scope>NUCLEOTIDE SEQUENCE [LARGE SCALE GENOMIC DNA]</scope>
    <source>
        <strain evidence="2">DSM 10086 / NBRC 110670 / KF707</strain>
    </source>
</reference>
<dbReference type="AlphaFoldDB" id="A0AAD1FHA2"/>
<proteinExistence type="predicted"/>
<dbReference type="EMBL" id="AP014862">
    <property type="protein sequence ID" value="BAU76124.1"/>
    <property type="molecule type" value="Genomic_DNA"/>
</dbReference>
<accession>A0AAD1FHA2</accession>
<organism evidence="1 2">
    <name type="scientific">Metapseudomonas furukawaii</name>
    <name type="common">Pseudomonas furukawaii</name>
    <dbReference type="NCBI Taxonomy" id="1149133"/>
    <lineage>
        <taxon>Bacteria</taxon>
        <taxon>Pseudomonadati</taxon>
        <taxon>Pseudomonadota</taxon>
        <taxon>Gammaproteobacteria</taxon>
        <taxon>Pseudomonadales</taxon>
        <taxon>Pseudomonadaceae</taxon>
        <taxon>Metapseudomonas</taxon>
    </lineage>
</organism>
<gene>
    <name evidence="1" type="ORF">KF707C_44360</name>
</gene>
<name>A0AAD1FHA2_METFU</name>